<dbReference type="PANTHER" id="PTHR30069:SF49">
    <property type="entry name" value="OUTER MEMBRANE PROTEIN C"/>
    <property type="match status" value="1"/>
</dbReference>
<evidence type="ECO:0000313" key="10">
    <source>
        <dbReference type="EMBL" id="MFC6037332.1"/>
    </source>
</evidence>
<evidence type="ECO:0000256" key="7">
    <source>
        <dbReference type="ARBA" id="ARBA00023237"/>
    </source>
</evidence>
<feature type="domain" description="TonB-dependent receptor-like beta-barrel" evidence="9">
    <location>
        <begin position="229"/>
        <end position="657"/>
    </location>
</feature>
<dbReference type="InterPro" id="IPR036942">
    <property type="entry name" value="Beta-barrel_TonB_sf"/>
</dbReference>
<comment type="caution">
    <text evidence="10">The sequence shown here is derived from an EMBL/GenBank/DDBJ whole genome shotgun (WGS) entry which is preliminary data.</text>
</comment>
<proteinExistence type="predicted"/>
<feature type="signal peptide" evidence="8">
    <location>
        <begin position="1"/>
        <end position="23"/>
    </location>
</feature>
<comment type="subcellular location">
    <subcellularLocation>
        <location evidence="1">Cell outer membrane</location>
        <topology evidence="1">Multi-pass membrane protein</topology>
    </subcellularLocation>
</comment>
<keyword evidence="11" id="KW-1185">Reference proteome</keyword>
<dbReference type="Pfam" id="PF00593">
    <property type="entry name" value="TonB_dep_Rec_b-barrel"/>
    <property type="match status" value="1"/>
</dbReference>
<evidence type="ECO:0000313" key="11">
    <source>
        <dbReference type="Proteomes" id="UP001596116"/>
    </source>
</evidence>
<evidence type="ECO:0000259" key="9">
    <source>
        <dbReference type="Pfam" id="PF00593"/>
    </source>
</evidence>
<keyword evidence="5" id="KW-0798">TonB box</keyword>
<dbReference type="EMBL" id="JBHPON010000003">
    <property type="protein sequence ID" value="MFC6037332.1"/>
    <property type="molecule type" value="Genomic_DNA"/>
</dbReference>
<evidence type="ECO:0000256" key="4">
    <source>
        <dbReference type="ARBA" id="ARBA00022692"/>
    </source>
</evidence>
<evidence type="ECO:0000256" key="6">
    <source>
        <dbReference type="ARBA" id="ARBA00023136"/>
    </source>
</evidence>
<dbReference type="InterPro" id="IPR000531">
    <property type="entry name" value="Beta-barrel_TonB"/>
</dbReference>
<keyword evidence="10" id="KW-0675">Receptor</keyword>
<keyword evidence="7" id="KW-0998">Cell outer membrane</keyword>
<keyword evidence="4" id="KW-0812">Transmembrane</keyword>
<protein>
    <submittedName>
        <fullName evidence="10">TonB-dependent receptor</fullName>
    </submittedName>
</protein>
<evidence type="ECO:0000256" key="5">
    <source>
        <dbReference type="ARBA" id="ARBA00023077"/>
    </source>
</evidence>
<dbReference type="PANTHER" id="PTHR30069">
    <property type="entry name" value="TONB-DEPENDENT OUTER MEMBRANE RECEPTOR"/>
    <property type="match status" value="1"/>
</dbReference>
<keyword evidence="8" id="KW-0732">Signal</keyword>
<evidence type="ECO:0000256" key="2">
    <source>
        <dbReference type="ARBA" id="ARBA00022448"/>
    </source>
</evidence>
<keyword evidence="6" id="KW-0472">Membrane</keyword>
<evidence type="ECO:0000256" key="1">
    <source>
        <dbReference type="ARBA" id="ARBA00004571"/>
    </source>
</evidence>
<organism evidence="10 11">
    <name type="scientific">Hyphococcus aureus</name>
    <dbReference type="NCBI Taxonomy" id="2666033"/>
    <lineage>
        <taxon>Bacteria</taxon>
        <taxon>Pseudomonadati</taxon>
        <taxon>Pseudomonadota</taxon>
        <taxon>Alphaproteobacteria</taxon>
        <taxon>Parvularculales</taxon>
        <taxon>Parvularculaceae</taxon>
        <taxon>Hyphococcus</taxon>
    </lineage>
</organism>
<dbReference type="InterPro" id="IPR039426">
    <property type="entry name" value="TonB-dep_rcpt-like"/>
</dbReference>
<dbReference type="SUPFAM" id="SSF56935">
    <property type="entry name" value="Porins"/>
    <property type="match status" value="1"/>
</dbReference>
<dbReference type="Proteomes" id="UP001596116">
    <property type="component" value="Unassembled WGS sequence"/>
</dbReference>
<keyword evidence="3" id="KW-1134">Transmembrane beta strand</keyword>
<reference evidence="10 11" key="1">
    <citation type="submission" date="2024-09" db="EMBL/GenBank/DDBJ databases">
        <authorList>
            <person name="Zhang Z.-H."/>
        </authorList>
    </citation>
    <scope>NUCLEOTIDE SEQUENCE [LARGE SCALE GENOMIC DNA]</scope>
    <source>
        <strain evidence="10 11">HHTR114</strain>
    </source>
</reference>
<sequence>MKSYLFLSASFAGVMSLCGAAQAQSSSSALEDVIVVTGSARSAMTIDATAPDVTPDGGPDVAGIVARLPGAAIIDNGALSGQVQYRGLFGERLNLRVDGQSFASGGPNMMDPPLHYAPAPLVGVIVVDRGVSPVRNGPGLAGGVDAQFKRVDFIDGSDLKFGYDATVLARSVDDSIAVGGVAGASNETYRFDVLGSYEDGDDVEFPGGTIASSSHKRAVYGASGGVKLGDQEFGVDLRRQKTGPTGNPPFPMDIRFFETDFARVKWNGAFGGIKFESAFSIADVEHAMNNFDLRPAPADPMRFRETLADARTLSGKFAIIIPSAGGDLRLGFDMDDADKDVTITNPNNINFFINSLSDIQMQRKGAFAEWTGESGWLNAELGLRADFHDASAGEASLGSALPMGPVNLANAFNAADRNWDKTTVDGVIRLWTKEANGVSWRMTMAHKTRAPGYVERFSWLPTEASGGLADGNVYVGDLQLNSETAWIAEAGADWRGENFYLRPTVFYRRIDDYVQGVPFDATVGILDSPQEMIAAMNGDPTPLRFANVDAALYGVDVDGGVALTDYFRLDGVISYVRGKRRDIDDNLYRIAPPHASLAATYEHANWSVSAETVLVADQNKVSATNSEQTTDGYALFNLTGNIDIAEGVSFSAGVSNLFDKNYRQHLGGYNRIANSDVAIGERLPGNGRGAFVRVHLSR</sequence>
<gene>
    <name evidence="10" type="ORF">ACFMB1_17375</name>
</gene>
<dbReference type="RefSeq" id="WP_379881272.1">
    <property type="nucleotide sequence ID" value="NZ_JBHPON010000003.1"/>
</dbReference>
<keyword evidence="2" id="KW-0813">Transport</keyword>
<evidence type="ECO:0000256" key="8">
    <source>
        <dbReference type="SAM" id="SignalP"/>
    </source>
</evidence>
<dbReference type="Gene3D" id="2.40.170.20">
    <property type="entry name" value="TonB-dependent receptor, beta-barrel domain"/>
    <property type="match status" value="1"/>
</dbReference>
<feature type="chain" id="PRO_5046321559" evidence="8">
    <location>
        <begin position="24"/>
        <end position="698"/>
    </location>
</feature>
<name>A0ABW1L2P9_9PROT</name>
<accession>A0ABW1L2P9</accession>
<evidence type="ECO:0000256" key="3">
    <source>
        <dbReference type="ARBA" id="ARBA00022452"/>
    </source>
</evidence>